<dbReference type="RefSeq" id="WP_150940908.1">
    <property type="nucleotide sequence ID" value="NZ_WAAT01000052.1"/>
</dbReference>
<proteinExistence type="predicted"/>
<evidence type="ECO:0000313" key="2">
    <source>
        <dbReference type="Proteomes" id="UP000441333"/>
    </source>
</evidence>
<gene>
    <name evidence="1" type="ORF">F6U93_14310</name>
</gene>
<dbReference type="Proteomes" id="UP000441333">
    <property type="component" value="Unassembled WGS sequence"/>
</dbReference>
<dbReference type="AlphaFoldDB" id="A0A6N6MD22"/>
<sequence>MKLTALSAFKNLQKGGLFCFKEIKQWLLDYDADFKDVKYNWHCPNSGCQHKFTGCCTCTSNHEAYLFISLYEQLLEFSYYHKYEAYAFDELEDFEAVKNDETQVKVWVIKNENIAGNACFEFLMNYYSYSDNPRNLLVVDYQLLGYNVFVNQEFFKSLIQFLQTFDELFWVQKIYPESDILCVFD</sequence>
<evidence type="ECO:0000313" key="1">
    <source>
        <dbReference type="EMBL" id="KAB1066587.1"/>
    </source>
</evidence>
<accession>A0A6N6MD22</accession>
<keyword evidence="2" id="KW-1185">Reference proteome</keyword>
<name>A0A6N6MD22_9FLAO</name>
<dbReference type="EMBL" id="WAAT01000052">
    <property type="protein sequence ID" value="KAB1066587.1"/>
    <property type="molecule type" value="Genomic_DNA"/>
</dbReference>
<comment type="caution">
    <text evidence="1">The sequence shown here is derived from an EMBL/GenBank/DDBJ whole genome shotgun (WGS) entry which is preliminary data.</text>
</comment>
<organism evidence="1 2">
    <name type="scientific">Pseudotamlana haliotis</name>
    <dbReference type="NCBI Taxonomy" id="2614804"/>
    <lineage>
        <taxon>Bacteria</taxon>
        <taxon>Pseudomonadati</taxon>
        <taxon>Bacteroidota</taxon>
        <taxon>Flavobacteriia</taxon>
        <taxon>Flavobacteriales</taxon>
        <taxon>Flavobacteriaceae</taxon>
        <taxon>Pseudotamlana</taxon>
    </lineage>
</organism>
<protein>
    <submittedName>
        <fullName evidence="1">Uncharacterized protein</fullName>
    </submittedName>
</protein>
<reference evidence="1 2" key="1">
    <citation type="submission" date="2019-09" db="EMBL/GenBank/DDBJ databases">
        <authorList>
            <person name="Cao W.R."/>
        </authorList>
    </citation>
    <scope>NUCLEOTIDE SEQUENCE [LARGE SCALE GENOMIC DNA]</scope>
    <source>
        <strain evidence="1 2">B1N29</strain>
    </source>
</reference>